<dbReference type="Proteomes" id="UP000011220">
    <property type="component" value="Chromosome"/>
</dbReference>
<dbReference type="PATRIC" id="fig|1121335.3.peg.928"/>
<dbReference type="KEGG" id="css:Cst_c09520"/>
<dbReference type="AlphaFoldDB" id="L7VIQ5"/>
<sequence length="38" mass="4121">MPKTPEPPAFQPAAGNVSGVWSVMLLTPPELTPYVRLK</sequence>
<organism evidence="1 2">
    <name type="scientific">Thermoclostridium stercorarium (strain ATCC 35414 / DSM 8532 / NCIMB 11754)</name>
    <name type="common">Clostridium stercorarium</name>
    <dbReference type="NCBI Taxonomy" id="1121335"/>
    <lineage>
        <taxon>Bacteria</taxon>
        <taxon>Bacillati</taxon>
        <taxon>Bacillota</taxon>
        <taxon>Clostridia</taxon>
        <taxon>Eubacteriales</taxon>
        <taxon>Oscillospiraceae</taxon>
        <taxon>Thermoclostridium</taxon>
    </lineage>
</organism>
<evidence type="ECO:0000313" key="1">
    <source>
        <dbReference type="EMBL" id="AGC67950.1"/>
    </source>
</evidence>
<name>L7VIQ5_THES1</name>
<gene>
    <name evidence="1" type="ordered locus">Cst_c09520</name>
</gene>
<keyword evidence="2" id="KW-1185">Reference proteome</keyword>
<proteinExistence type="predicted"/>
<accession>L7VIQ5</accession>
<protein>
    <submittedName>
        <fullName evidence="1">Uncharacterized protein</fullName>
    </submittedName>
</protein>
<dbReference type="EMBL" id="CP004044">
    <property type="protein sequence ID" value="AGC67950.1"/>
    <property type="molecule type" value="Genomic_DNA"/>
</dbReference>
<evidence type="ECO:0000313" key="2">
    <source>
        <dbReference type="Proteomes" id="UP000011220"/>
    </source>
</evidence>
<reference evidence="1 2" key="1">
    <citation type="journal article" date="2013" name="Genome Announc.">
        <title>Complete genome sequence of Clostridium stercorarium subsp. stercorarium strain DSM 8532, a thermophilic degrader of plant cell wall fibers.</title>
        <authorList>
            <person name="Poehlein A."/>
            <person name="Zverlov V.V."/>
            <person name="Daniel R."/>
            <person name="Schwarz W.H."/>
            <person name="Liebl W."/>
        </authorList>
    </citation>
    <scope>NUCLEOTIDE SEQUENCE [LARGE SCALE GENOMIC DNA]</scope>
    <source>
        <strain evidence="2">ATCC 35414 / DSM 8532 / NCIMB 11754</strain>
    </source>
</reference>